<sequence length="166" mass="18968">MDKLVKLVIQKGISLQSRFSYQVKDQLVEYSISDILFDYKKAATLQEYKSILSHMKSGVSKELALGLLEGIGQRNAIIKVLGIEKYSRLEYTTMTMGLSDQPISFKVIHPKPAIWWIQKKGDKCFLYPEGEIDPEAMTVQEFFKKLCTNFDPDDIEIDFVDSATES</sequence>
<comment type="caution">
    <text evidence="1">The sequence shown here is derived from an EMBL/GenBank/DDBJ whole genome shotgun (WGS) entry which is preliminary data.</text>
</comment>
<dbReference type="EMBL" id="JABMCB010000154">
    <property type="protein sequence ID" value="NUU74636.1"/>
    <property type="molecule type" value="Genomic_DNA"/>
</dbReference>
<reference evidence="1 2" key="1">
    <citation type="submission" date="2020-05" db="EMBL/GenBank/DDBJ databases">
        <title>Genome Sequencing of Type Strains.</title>
        <authorList>
            <person name="Lemaire J.F."/>
            <person name="Inderbitzin P."/>
            <person name="Gregorio O.A."/>
            <person name="Collins S.B."/>
            <person name="Wespe N."/>
            <person name="Knight-Connoni V."/>
        </authorList>
    </citation>
    <scope>NUCLEOTIDE SEQUENCE [LARGE SCALE GENOMIC DNA]</scope>
    <source>
        <strain evidence="1 2">LMG 21957</strain>
    </source>
</reference>
<name>A0A7Y6ETK1_9BACL</name>
<dbReference type="AlphaFoldDB" id="A0A7Y6ETK1"/>
<evidence type="ECO:0000313" key="2">
    <source>
        <dbReference type="Proteomes" id="UP000526125"/>
    </source>
</evidence>
<keyword evidence="2" id="KW-1185">Reference proteome</keyword>
<protein>
    <submittedName>
        <fullName evidence="1">Uncharacterized protein</fullName>
    </submittedName>
</protein>
<evidence type="ECO:0000313" key="1">
    <source>
        <dbReference type="EMBL" id="NUU74636.1"/>
    </source>
</evidence>
<dbReference type="Proteomes" id="UP000526125">
    <property type="component" value="Unassembled WGS sequence"/>
</dbReference>
<dbReference type="RefSeq" id="WP_175394538.1">
    <property type="nucleotide sequence ID" value="NZ_JABMCB010000154.1"/>
</dbReference>
<accession>A0A7Y6ETK1</accession>
<organism evidence="1 2">
    <name type="scientific">Paenibacillus xylanilyticus</name>
    <dbReference type="NCBI Taxonomy" id="248903"/>
    <lineage>
        <taxon>Bacteria</taxon>
        <taxon>Bacillati</taxon>
        <taxon>Bacillota</taxon>
        <taxon>Bacilli</taxon>
        <taxon>Bacillales</taxon>
        <taxon>Paenibacillaceae</taxon>
        <taxon>Paenibacillus</taxon>
    </lineage>
</organism>
<proteinExistence type="predicted"/>
<gene>
    <name evidence="1" type="ORF">HP552_05200</name>
</gene>